<gene>
    <name evidence="4" type="ordered locus">UCYN_06580</name>
</gene>
<evidence type="ECO:0000256" key="2">
    <source>
        <dbReference type="ARBA" id="ARBA00023002"/>
    </source>
</evidence>
<dbReference type="NCBIfam" id="NF005672">
    <property type="entry name" value="PRK07454.1"/>
    <property type="match status" value="1"/>
</dbReference>
<name>D3EPF7_ATETH</name>
<dbReference type="PRINTS" id="PR00080">
    <property type="entry name" value="SDRFAMILY"/>
</dbReference>
<evidence type="ECO:0000313" key="5">
    <source>
        <dbReference type="Proteomes" id="UP000001405"/>
    </source>
</evidence>
<dbReference type="InterPro" id="IPR002347">
    <property type="entry name" value="SDR_fam"/>
</dbReference>
<dbReference type="GO" id="GO:0016491">
    <property type="term" value="F:oxidoreductase activity"/>
    <property type="evidence" value="ECO:0007669"/>
    <property type="project" value="UniProtKB-KW"/>
</dbReference>
<reference evidence="4 5" key="1">
    <citation type="journal article" date="2010" name="Nature">
        <title>Metabolic streamlining in an open-ocean nitrogen-fixing cyanobacterium.</title>
        <authorList>
            <person name="Tripp H.J."/>
            <person name="Bench S.R."/>
            <person name="Turk K.A."/>
            <person name="Foster R.A."/>
            <person name="Desany B.A."/>
            <person name="Niazi F."/>
            <person name="Affourtit J.P."/>
            <person name="Zehr J.P."/>
        </authorList>
    </citation>
    <scope>NUCLEOTIDE SEQUENCE [LARGE SCALE GENOMIC DNA]</scope>
    <source>
        <strain evidence="5">ALOHA</strain>
    </source>
</reference>
<dbReference type="CDD" id="cd05233">
    <property type="entry name" value="SDR_c"/>
    <property type="match status" value="1"/>
</dbReference>
<keyword evidence="5" id="KW-1185">Reference proteome</keyword>
<accession>D3EPF7</accession>
<keyword evidence="2" id="KW-0560">Oxidoreductase</keyword>
<dbReference type="STRING" id="1453429.UCYN_06580"/>
<protein>
    <submittedName>
        <fullName evidence="4">Short-chain alcohol dehydrogenase</fullName>
    </submittedName>
</protein>
<dbReference type="Gene3D" id="3.40.50.720">
    <property type="entry name" value="NAD(P)-binding Rossmann-like Domain"/>
    <property type="match status" value="1"/>
</dbReference>
<dbReference type="GO" id="GO:0016020">
    <property type="term" value="C:membrane"/>
    <property type="evidence" value="ECO:0007669"/>
    <property type="project" value="TreeGrafter"/>
</dbReference>
<organism evidence="5">
    <name type="scientific">Atelocyanobacterium thalassa (isolate ALOHA)</name>
    <dbReference type="NCBI Taxonomy" id="1453429"/>
    <lineage>
        <taxon>Bacteria</taxon>
        <taxon>Bacillati</taxon>
        <taxon>Cyanobacteriota</taxon>
        <taxon>Cyanophyceae</taxon>
        <taxon>Oscillatoriophycideae</taxon>
        <taxon>Chroococcales</taxon>
        <taxon>Aphanothecaceae</taxon>
        <taxon>Candidatus Atelocyanobacterium</taxon>
        <taxon>Candidatus Atelocyanobacterium thalassae</taxon>
    </lineage>
</organism>
<comment type="similarity">
    <text evidence="1 3">Belongs to the short-chain dehydrogenases/reductases (SDR) family.</text>
</comment>
<dbReference type="PATRIC" id="fig|713887.8.peg.614"/>
<dbReference type="InterPro" id="IPR020904">
    <property type="entry name" value="Sc_DH/Rdtase_CS"/>
</dbReference>
<dbReference type="OrthoDB" id="9775296at2"/>
<dbReference type="RefSeq" id="WP_012954044.1">
    <property type="nucleotide sequence ID" value="NC_013771.1"/>
</dbReference>
<proteinExistence type="inferred from homology"/>
<evidence type="ECO:0000256" key="3">
    <source>
        <dbReference type="RuleBase" id="RU000363"/>
    </source>
</evidence>
<dbReference type="AlphaFoldDB" id="D3EPF7"/>
<dbReference type="PANTHER" id="PTHR44196:SF1">
    <property type="entry name" value="DEHYDROGENASE_REDUCTASE SDR FAMILY MEMBER 7B"/>
    <property type="match status" value="1"/>
</dbReference>
<dbReference type="PANTHER" id="PTHR44196">
    <property type="entry name" value="DEHYDROGENASE/REDUCTASE SDR FAMILY MEMBER 7B"/>
    <property type="match status" value="1"/>
</dbReference>
<dbReference type="KEGG" id="cyu:UCYN_06580"/>
<evidence type="ECO:0000256" key="1">
    <source>
        <dbReference type="ARBA" id="ARBA00006484"/>
    </source>
</evidence>
<evidence type="ECO:0000313" key="4">
    <source>
        <dbReference type="EMBL" id="ADB95357.1"/>
    </source>
</evidence>
<dbReference type="InterPro" id="IPR036291">
    <property type="entry name" value="NAD(P)-bd_dom_sf"/>
</dbReference>
<sequence>MNSSPTRPNAIPTRPNAIITGAGSGIGRATSLAFARAGINIALVGRSLKSLEDVAKESAKEGIKVKPYVIDLDQLDMVSIQIQKIVSDFNGIDIIVNNAGMGYTNLLRETSLTDWQRVLDLNLTSVFQCVQGVLPYMRKHMKGTIVNISSIAATNVFSNWGAYSVSKAALLSFSKILAEEERSKGIRVTTIIPGAVNTPIWDTITVQEDFERTAMLSPDLVAQTILQVALLPIEANIEEITILPSSGNF</sequence>
<dbReference type="Pfam" id="PF00106">
    <property type="entry name" value="adh_short"/>
    <property type="match status" value="1"/>
</dbReference>
<dbReference type="SUPFAM" id="SSF51735">
    <property type="entry name" value="NAD(P)-binding Rossmann-fold domains"/>
    <property type="match status" value="1"/>
</dbReference>
<dbReference type="PRINTS" id="PR00081">
    <property type="entry name" value="GDHRDH"/>
</dbReference>
<dbReference type="EMBL" id="CP001842">
    <property type="protein sequence ID" value="ADB95357.1"/>
    <property type="molecule type" value="Genomic_DNA"/>
</dbReference>
<dbReference type="HOGENOM" id="CLU_010194_2_10_3"/>
<dbReference type="PIRSF" id="PIRSF000126">
    <property type="entry name" value="11-beta-HSD1"/>
    <property type="match status" value="1"/>
</dbReference>
<dbReference type="PROSITE" id="PS00061">
    <property type="entry name" value="ADH_SHORT"/>
    <property type="match status" value="1"/>
</dbReference>
<dbReference type="Proteomes" id="UP000001405">
    <property type="component" value="Chromosome"/>
</dbReference>